<proteinExistence type="predicted"/>
<dbReference type="GeneID" id="95990267"/>
<accession>A0ABR3PT21</accession>
<dbReference type="RefSeq" id="XP_069205529.1">
    <property type="nucleotide sequence ID" value="XM_069357592.1"/>
</dbReference>
<sequence>MSSEPPVIDYRAYPHLFDRVMAHVAWDALPALRLTGKAVGEQANAVLWRHVVLRVEEPGHIDILDPFRHRRIPGLRFECAAERGPLVEAHDEVLLYRTLDRLRTHTRTVDHWLHDSESYATDDKPPRWHGNVREALEGALHRIDVSENDLPFLSQEAERVVLRYRPFEEPSEGEEEGHRMNWPVGFGTKRIVARLHLPTGLVLTDDDWSALWQGVIGCRDYLPPGCEDVAVIITQGNGDAPPQFTEFTPSEDDTEPWFSFFMSILCGLGARSIAVVGLETVDPGVFGLLDAGELAEERLALYKAVIDNWVMQPGSLLNVPDIEVVTVGGYRAAQGLDAYEWSLLAAAPGARLPLPSRWPLLRLPPPALQ</sequence>
<reference evidence="1 2" key="1">
    <citation type="submission" date="2023-08" db="EMBL/GenBank/DDBJ databases">
        <title>Annotated Genome Sequence of Vanrija albida AlHP1.</title>
        <authorList>
            <person name="Herzog R."/>
        </authorList>
    </citation>
    <scope>NUCLEOTIDE SEQUENCE [LARGE SCALE GENOMIC DNA]</scope>
    <source>
        <strain evidence="1 2">AlHP1</strain>
    </source>
</reference>
<evidence type="ECO:0000313" key="2">
    <source>
        <dbReference type="Proteomes" id="UP001565368"/>
    </source>
</evidence>
<dbReference type="Proteomes" id="UP001565368">
    <property type="component" value="Unassembled WGS sequence"/>
</dbReference>
<dbReference type="EMBL" id="JBBXJM010000007">
    <property type="protein sequence ID" value="KAL1405585.1"/>
    <property type="molecule type" value="Genomic_DNA"/>
</dbReference>
<keyword evidence="2" id="KW-1185">Reference proteome</keyword>
<name>A0ABR3PT21_9TREE</name>
<comment type="caution">
    <text evidence="1">The sequence shown here is derived from an EMBL/GenBank/DDBJ whole genome shotgun (WGS) entry which is preliminary data.</text>
</comment>
<protein>
    <submittedName>
        <fullName evidence="1">Uncharacterized protein</fullName>
    </submittedName>
</protein>
<gene>
    <name evidence="1" type="ORF">Q8F55_009224</name>
</gene>
<organism evidence="1 2">
    <name type="scientific">Vanrija albida</name>
    <dbReference type="NCBI Taxonomy" id="181172"/>
    <lineage>
        <taxon>Eukaryota</taxon>
        <taxon>Fungi</taxon>
        <taxon>Dikarya</taxon>
        <taxon>Basidiomycota</taxon>
        <taxon>Agaricomycotina</taxon>
        <taxon>Tremellomycetes</taxon>
        <taxon>Trichosporonales</taxon>
        <taxon>Trichosporonaceae</taxon>
        <taxon>Vanrija</taxon>
    </lineage>
</organism>
<evidence type="ECO:0000313" key="1">
    <source>
        <dbReference type="EMBL" id="KAL1405585.1"/>
    </source>
</evidence>